<dbReference type="EMBL" id="MLCN01000010">
    <property type="protein sequence ID" value="ONG41423.1"/>
    <property type="molecule type" value="Genomic_DNA"/>
</dbReference>
<comment type="caution">
    <text evidence="3">The sequence shown here is derived from an EMBL/GenBank/DDBJ whole genome shotgun (WGS) entry which is preliminary data.</text>
</comment>
<dbReference type="InterPro" id="IPR002104">
    <property type="entry name" value="Integrase_catalytic"/>
</dbReference>
<keyword evidence="1" id="KW-0233">DNA recombination</keyword>
<keyword evidence="4" id="KW-1185">Reference proteome</keyword>
<dbReference type="SUPFAM" id="SSF56349">
    <property type="entry name" value="DNA breaking-rejoining enzymes"/>
    <property type="match status" value="1"/>
</dbReference>
<dbReference type="STRING" id="1907941.BKE30_04790"/>
<organism evidence="3 4">
    <name type="scientific">Alkanindiges hydrocarboniclasticus</name>
    <dbReference type="NCBI Taxonomy" id="1907941"/>
    <lineage>
        <taxon>Bacteria</taxon>
        <taxon>Pseudomonadati</taxon>
        <taxon>Pseudomonadota</taxon>
        <taxon>Gammaproteobacteria</taxon>
        <taxon>Moraxellales</taxon>
        <taxon>Moraxellaceae</taxon>
        <taxon>Alkanindiges</taxon>
    </lineage>
</organism>
<dbReference type="PROSITE" id="PS51898">
    <property type="entry name" value="TYR_RECOMBINASE"/>
    <property type="match status" value="1"/>
</dbReference>
<dbReference type="InterPro" id="IPR013762">
    <property type="entry name" value="Integrase-like_cat_sf"/>
</dbReference>
<feature type="domain" description="Tyr recombinase" evidence="2">
    <location>
        <begin position="45"/>
        <end position="247"/>
    </location>
</feature>
<dbReference type="AlphaFoldDB" id="A0A1S8CXV7"/>
<gene>
    <name evidence="3" type="ORF">BKE30_04790</name>
</gene>
<evidence type="ECO:0000256" key="1">
    <source>
        <dbReference type="ARBA" id="ARBA00023172"/>
    </source>
</evidence>
<dbReference type="InterPro" id="IPR011010">
    <property type="entry name" value="DNA_brk_join_enz"/>
</dbReference>
<dbReference type="GO" id="GO:0003677">
    <property type="term" value="F:DNA binding"/>
    <property type="evidence" value="ECO:0007669"/>
    <property type="project" value="InterPro"/>
</dbReference>
<proteinExistence type="predicted"/>
<sequence length="247" mass="29088">MTAFLNSKPAHAYQKHQALLKEAWQYFVHQGWCTENLAEKTMAAVLPDKVRQPIRFEELMAIREISPDYLQRAIDLALHSLQRREDLTKLKRDDIDLQNNTFTVKQGKTANYKKPIFIQVDMHPELRQAVLFCMESRFTFICPYLLHAMPKKLTQQIRESKSHHMAMTPQWLTNEFAKYRDKSGIFDHLTPEEKPTLHEIRALGEYRVMQRYGKDYAKALAGHATEAMFEHYVGRHKPDEPVKISYR</sequence>
<dbReference type="Pfam" id="PF00589">
    <property type="entry name" value="Phage_integrase"/>
    <property type="match status" value="1"/>
</dbReference>
<dbReference type="Gene3D" id="1.10.443.10">
    <property type="entry name" value="Intergrase catalytic core"/>
    <property type="match status" value="1"/>
</dbReference>
<name>A0A1S8CXV7_9GAMM</name>
<evidence type="ECO:0000313" key="4">
    <source>
        <dbReference type="Proteomes" id="UP000192132"/>
    </source>
</evidence>
<reference evidence="3 4" key="1">
    <citation type="submission" date="2016-10" db="EMBL/GenBank/DDBJ databases">
        <title>Draft Genome sequence of Alkanindiges sp. strain H1.</title>
        <authorList>
            <person name="Subhash Y."/>
            <person name="Lee S."/>
        </authorList>
    </citation>
    <scope>NUCLEOTIDE SEQUENCE [LARGE SCALE GENOMIC DNA]</scope>
    <source>
        <strain evidence="3 4">H1</strain>
    </source>
</reference>
<evidence type="ECO:0000259" key="2">
    <source>
        <dbReference type="PROSITE" id="PS51898"/>
    </source>
</evidence>
<protein>
    <recommendedName>
        <fullName evidence="2">Tyr recombinase domain-containing protein</fullName>
    </recommendedName>
</protein>
<evidence type="ECO:0000313" key="3">
    <source>
        <dbReference type="EMBL" id="ONG41423.1"/>
    </source>
</evidence>
<dbReference type="GO" id="GO:0006310">
    <property type="term" value="P:DNA recombination"/>
    <property type="evidence" value="ECO:0007669"/>
    <property type="project" value="UniProtKB-KW"/>
</dbReference>
<dbReference type="GO" id="GO:0015074">
    <property type="term" value="P:DNA integration"/>
    <property type="evidence" value="ECO:0007669"/>
    <property type="project" value="InterPro"/>
</dbReference>
<dbReference type="Proteomes" id="UP000192132">
    <property type="component" value="Unassembled WGS sequence"/>
</dbReference>
<accession>A0A1S8CXV7</accession>